<protein>
    <recommendedName>
        <fullName evidence="1">APO domain-containing protein</fullName>
    </recommendedName>
</protein>
<evidence type="ECO:0000259" key="1">
    <source>
        <dbReference type="PROSITE" id="PS51499"/>
    </source>
</evidence>
<proteinExistence type="predicted"/>
<evidence type="ECO:0000313" key="3">
    <source>
        <dbReference type="Proteomes" id="UP000827721"/>
    </source>
</evidence>
<keyword evidence="3" id="KW-1185">Reference proteome</keyword>
<dbReference type="PROSITE" id="PS51499">
    <property type="entry name" value="APO"/>
    <property type="match status" value="2"/>
</dbReference>
<dbReference type="EMBL" id="JAFEMO010000002">
    <property type="protein sequence ID" value="KAH7575513.1"/>
    <property type="molecule type" value="Genomic_DNA"/>
</dbReference>
<dbReference type="InterPro" id="IPR023342">
    <property type="entry name" value="APO_dom"/>
</dbReference>
<organism evidence="2 3">
    <name type="scientific">Xanthoceras sorbifolium</name>
    <dbReference type="NCBI Taxonomy" id="99658"/>
    <lineage>
        <taxon>Eukaryota</taxon>
        <taxon>Viridiplantae</taxon>
        <taxon>Streptophyta</taxon>
        <taxon>Embryophyta</taxon>
        <taxon>Tracheophyta</taxon>
        <taxon>Spermatophyta</taxon>
        <taxon>Magnoliopsida</taxon>
        <taxon>eudicotyledons</taxon>
        <taxon>Gunneridae</taxon>
        <taxon>Pentapetalae</taxon>
        <taxon>rosids</taxon>
        <taxon>malvids</taxon>
        <taxon>Sapindales</taxon>
        <taxon>Sapindaceae</taxon>
        <taxon>Xanthoceroideae</taxon>
        <taxon>Xanthoceras</taxon>
    </lineage>
</organism>
<dbReference type="Pfam" id="PF05634">
    <property type="entry name" value="APO_RNA-bind"/>
    <property type="match status" value="2"/>
</dbReference>
<accession>A0ABQ8IG85</accession>
<name>A0ABQ8IG85_9ROSI</name>
<gene>
    <name evidence="2" type="ORF">JRO89_XS02G0126300</name>
</gene>
<dbReference type="PANTHER" id="PTHR10388">
    <property type="entry name" value="EUKARYOTIC TRANSLATION INITIATION FACTOR SUI1"/>
    <property type="match status" value="1"/>
</dbReference>
<dbReference type="Proteomes" id="UP000827721">
    <property type="component" value="Unassembled WGS sequence"/>
</dbReference>
<feature type="domain" description="APO" evidence="1">
    <location>
        <begin position="125"/>
        <end position="209"/>
    </location>
</feature>
<sequence length="406" mass="46406">MLCRRVLNLVKFHDIIMRSSTQNFVGIINLKHPCGMYSTGSISTELPRKLKKDERKPLVTNINELKRMARKERKQKQMVKEKILRSPENGLLVKELIPIAHEVHASRTELFSCVSRIAKSIAIYSCSFCGEVHVGHPPHNIRTCNVAGSPASKEHCWKIGDAEHVLPLVESFHLYDRIGRAVSHNERLEVDRIPAIVELCIQAGVDIPEYPTRRRIFPAYNLAGKIIDFEKKFPKEAAPDKDIYTYGFWEKRKKSSEDNKLRDMHCDDAQAIAVRGMEAWVRMRTGASKLMQTYAVQTCGYCPEVQVGPKGHRVRNCEAFKHQMRDGQHGWQEATVDDLIPPVYVWHVQDHKSGRPLVNRLKKYYGMLPAVVELFARAGANVSDNYAGVMREDVAVPEVDEERWVV</sequence>
<feature type="domain" description="APO" evidence="1">
    <location>
        <begin position="298"/>
        <end position="384"/>
    </location>
</feature>
<comment type="caution">
    <text evidence="2">The sequence shown here is derived from an EMBL/GenBank/DDBJ whole genome shotgun (WGS) entry which is preliminary data.</text>
</comment>
<reference evidence="2 3" key="1">
    <citation type="submission" date="2021-02" db="EMBL/GenBank/DDBJ databases">
        <title>Plant Genome Project.</title>
        <authorList>
            <person name="Zhang R.-G."/>
        </authorList>
    </citation>
    <scope>NUCLEOTIDE SEQUENCE [LARGE SCALE GENOMIC DNA]</scope>
    <source>
        <tissue evidence="2">Leaves</tissue>
    </source>
</reference>
<evidence type="ECO:0000313" key="2">
    <source>
        <dbReference type="EMBL" id="KAH7575513.1"/>
    </source>
</evidence>